<dbReference type="Proteomes" id="UP001500782">
    <property type="component" value="Unassembled WGS sequence"/>
</dbReference>
<sequence>MTIKPKLFIGSARESIEYVDAIHEQLHYVAEVTPWSAGTFAALEYTMESLERQLDMNDFAVFVFSPDDVVNTRGNITFKTRDNTIFEMGLFWGRLRRGRVFYIIPDLIPNQEGVEGYRLPSDLDGLTVLKYEIRTDQNFEAAVNRACRAIKQDTRTSILC</sequence>
<keyword evidence="3" id="KW-1185">Reference proteome</keyword>
<evidence type="ECO:0000313" key="2">
    <source>
        <dbReference type="EMBL" id="GAA0337569.1"/>
    </source>
</evidence>
<accession>A0ABN0WH57</accession>
<comment type="caution">
    <text evidence="2">The sequence shown here is derived from an EMBL/GenBank/DDBJ whole genome shotgun (WGS) entry which is preliminary data.</text>
</comment>
<organism evidence="2 3">
    <name type="scientific">Bacillus carboniphilus</name>
    <dbReference type="NCBI Taxonomy" id="86663"/>
    <lineage>
        <taxon>Bacteria</taxon>
        <taxon>Bacillati</taxon>
        <taxon>Bacillota</taxon>
        <taxon>Bacilli</taxon>
        <taxon>Bacillales</taxon>
        <taxon>Bacillaceae</taxon>
        <taxon>Bacillus</taxon>
    </lineage>
</organism>
<dbReference type="InterPro" id="IPR019302">
    <property type="entry name" value="CAP12/PCTIR_TIR_dom"/>
</dbReference>
<protein>
    <recommendedName>
        <fullName evidence="1">CD-NTase-associated protein 12/Pycsar effector protein TIR domain-containing protein</fullName>
    </recommendedName>
</protein>
<dbReference type="EMBL" id="BAAADJ010000052">
    <property type="protein sequence ID" value="GAA0337569.1"/>
    <property type="molecule type" value="Genomic_DNA"/>
</dbReference>
<proteinExistence type="predicted"/>
<dbReference type="Pfam" id="PF10137">
    <property type="entry name" value="CAP12-PCTIR_TIR"/>
    <property type="match status" value="1"/>
</dbReference>
<gene>
    <name evidence="2" type="ORF">GCM10008967_29790</name>
</gene>
<reference evidence="2 3" key="1">
    <citation type="journal article" date="2019" name="Int. J. Syst. Evol. Microbiol.">
        <title>The Global Catalogue of Microorganisms (GCM) 10K type strain sequencing project: providing services to taxonomists for standard genome sequencing and annotation.</title>
        <authorList>
            <consortium name="The Broad Institute Genomics Platform"/>
            <consortium name="The Broad Institute Genome Sequencing Center for Infectious Disease"/>
            <person name="Wu L."/>
            <person name="Ma J."/>
        </authorList>
    </citation>
    <scope>NUCLEOTIDE SEQUENCE [LARGE SCALE GENOMIC DNA]</scope>
    <source>
        <strain evidence="2 3">JCM 9731</strain>
    </source>
</reference>
<name>A0ABN0WH57_9BACI</name>
<feature type="domain" description="CD-NTase-associated protein 12/Pycsar effector protein TIR" evidence="1">
    <location>
        <begin position="6"/>
        <end position="131"/>
    </location>
</feature>
<evidence type="ECO:0000313" key="3">
    <source>
        <dbReference type="Proteomes" id="UP001500782"/>
    </source>
</evidence>
<evidence type="ECO:0000259" key="1">
    <source>
        <dbReference type="Pfam" id="PF10137"/>
    </source>
</evidence>